<gene>
    <name evidence="2" type="ORF">TRIVIDRAFT_25970</name>
</gene>
<feature type="non-terminal residue" evidence="2">
    <location>
        <position position="193"/>
    </location>
</feature>
<dbReference type="RefSeq" id="XP_013950653.1">
    <property type="nucleotide sequence ID" value="XM_014095178.1"/>
</dbReference>
<dbReference type="PANTHER" id="PTHR24148">
    <property type="entry name" value="ANKYRIN REPEAT DOMAIN-CONTAINING PROTEIN 39 HOMOLOG-RELATED"/>
    <property type="match status" value="1"/>
</dbReference>
<dbReference type="OrthoDB" id="2157530at2759"/>
<evidence type="ECO:0000313" key="3">
    <source>
        <dbReference type="Proteomes" id="UP000007115"/>
    </source>
</evidence>
<keyword evidence="3" id="KW-1185">Reference proteome</keyword>
<comment type="caution">
    <text evidence="2">The sequence shown here is derived from an EMBL/GenBank/DDBJ whole genome shotgun (WGS) entry which is preliminary data.</text>
</comment>
<reference evidence="2 3" key="1">
    <citation type="journal article" date="2011" name="Genome Biol.">
        <title>Comparative genome sequence analysis underscores mycoparasitism as the ancestral life style of Trichoderma.</title>
        <authorList>
            <person name="Kubicek C.P."/>
            <person name="Herrera-Estrella A."/>
            <person name="Seidl-Seiboth V."/>
            <person name="Martinez D.A."/>
            <person name="Druzhinina I.S."/>
            <person name="Thon M."/>
            <person name="Zeilinger S."/>
            <person name="Casas-Flores S."/>
            <person name="Horwitz B.A."/>
            <person name="Mukherjee P.K."/>
            <person name="Mukherjee M."/>
            <person name="Kredics L."/>
            <person name="Alcaraz L.D."/>
            <person name="Aerts A."/>
            <person name="Antal Z."/>
            <person name="Atanasova L."/>
            <person name="Cervantes-Badillo M.G."/>
            <person name="Challacombe J."/>
            <person name="Chertkov O."/>
            <person name="McCluskey K."/>
            <person name="Coulpier F."/>
            <person name="Deshpande N."/>
            <person name="von Doehren H."/>
            <person name="Ebbole D.J."/>
            <person name="Esquivel-Naranjo E.U."/>
            <person name="Fekete E."/>
            <person name="Flipphi M."/>
            <person name="Glaser F."/>
            <person name="Gomez-Rodriguez E.Y."/>
            <person name="Gruber S."/>
            <person name="Han C."/>
            <person name="Henrissat B."/>
            <person name="Hermosa R."/>
            <person name="Hernandez-Onate M."/>
            <person name="Karaffa L."/>
            <person name="Kosti I."/>
            <person name="Le Crom S."/>
            <person name="Lindquist E."/>
            <person name="Lucas S."/>
            <person name="Luebeck M."/>
            <person name="Luebeck P.S."/>
            <person name="Margeot A."/>
            <person name="Metz B."/>
            <person name="Misra M."/>
            <person name="Nevalainen H."/>
            <person name="Omann M."/>
            <person name="Packer N."/>
            <person name="Perrone G."/>
            <person name="Uresti-Rivera E.E."/>
            <person name="Salamov A."/>
            <person name="Schmoll M."/>
            <person name="Seiboth B."/>
            <person name="Shapiro H."/>
            <person name="Sukno S."/>
            <person name="Tamayo-Ramos J.A."/>
            <person name="Tisch D."/>
            <person name="Wiest A."/>
            <person name="Wilkinson H.H."/>
            <person name="Zhang M."/>
            <person name="Coutinho P.M."/>
            <person name="Kenerley C.M."/>
            <person name="Monte E."/>
            <person name="Baker S.E."/>
            <person name="Grigoriev I.V."/>
        </authorList>
    </citation>
    <scope>NUCLEOTIDE SEQUENCE [LARGE SCALE GENOMIC DNA]</scope>
    <source>
        <strain evidence="3">Gv29-8 / FGSC 10586</strain>
    </source>
</reference>
<accession>G9N923</accession>
<dbReference type="InParanoid" id="G9N923"/>
<dbReference type="Proteomes" id="UP000007115">
    <property type="component" value="Unassembled WGS sequence"/>
</dbReference>
<dbReference type="HOGENOM" id="CLU_004184_6_0_1"/>
<organism evidence="2 3">
    <name type="scientific">Hypocrea virens (strain Gv29-8 / FGSC 10586)</name>
    <name type="common">Gliocladium virens</name>
    <name type="synonym">Trichoderma virens</name>
    <dbReference type="NCBI Taxonomy" id="413071"/>
    <lineage>
        <taxon>Eukaryota</taxon>
        <taxon>Fungi</taxon>
        <taxon>Dikarya</taxon>
        <taxon>Ascomycota</taxon>
        <taxon>Pezizomycotina</taxon>
        <taxon>Sordariomycetes</taxon>
        <taxon>Hypocreomycetidae</taxon>
        <taxon>Hypocreales</taxon>
        <taxon>Hypocreaceae</taxon>
        <taxon>Trichoderma</taxon>
    </lineage>
</organism>
<feature type="domain" description="Heterokaryon incompatibility" evidence="1">
    <location>
        <begin position="35"/>
        <end position="180"/>
    </location>
</feature>
<sequence length="193" mass="21964">QIRVLKLSPGKPWSSIECSLHAIEMDSALQPRMPYTALSYTWGLETPTAPILCNGSILEVTLNLHEALLYLRYMGVETIWIDAICINQSSNIEKEEQVKRMTQIYKQANSLVVWIGGPTGASKNGMLLLDYLRLRWPYLDYMGTESIALEVLSRIPQGHADYVGDILFRPWFRRAWIIQELICCKTRASVLCG</sequence>
<proteinExistence type="predicted"/>
<feature type="non-terminal residue" evidence="2">
    <location>
        <position position="1"/>
    </location>
</feature>
<protein>
    <recommendedName>
        <fullName evidence="1">Heterokaryon incompatibility domain-containing protein</fullName>
    </recommendedName>
</protein>
<dbReference type="PANTHER" id="PTHR24148:SF73">
    <property type="entry name" value="HET DOMAIN PROTEIN (AFU_ORTHOLOGUE AFUA_8G01020)"/>
    <property type="match status" value="1"/>
</dbReference>
<dbReference type="VEuPathDB" id="FungiDB:TRIVIDRAFT_25970"/>
<dbReference type="Pfam" id="PF06985">
    <property type="entry name" value="HET"/>
    <property type="match status" value="1"/>
</dbReference>
<name>G9N923_HYPVG</name>
<evidence type="ECO:0000313" key="2">
    <source>
        <dbReference type="EMBL" id="EHK16445.1"/>
    </source>
</evidence>
<dbReference type="AlphaFoldDB" id="G9N923"/>
<dbReference type="InterPro" id="IPR052895">
    <property type="entry name" value="HetReg/Transcr_Mod"/>
</dbReference>
<dbReference type="GeneID" id="25792542"/>
<dbReference type="InterPro" id="IPR010730">
    <property type="entry name" value="HET"/>
</dbReference>
<dbReference type="EMBL" id="ABDF02000090">
    <property type="protein sequence ID" value="EHK16445.1"/>
    <property type="molecule type" value="Genomic_DNA"/>
</dbReference>
<dbReference type="OMA" id="RYITTHY"/>
<evidence type="ECO:0000259" key="1">
    <source>
        <dbReference type="Pfam" id="PF06985"/>
    </source>
</evidence>